<accession>A0A1A8AWU3</accession>
<feature type="region of interest" description="Disordered" evidence="2">
    <location>
        <begin position="95"/>
        <end position="118"/>
    </location>
</feature>
<feature type="region of interest" description="Disordered" evidence="2">
    <location>
        <begin position="741"/>
        <end position="816"/>
    </location>
</feature>
<gene>
    <name evidence="4" type="primary">CCP110</name>
    <name evidence="3" type="ORF">G4P62_001481</name>
</gene>
<dbReference type="KEGG" id="nfu:107392232"/>
<sequence length="1113" mass="124541">MEDYDTFVQLCLRQLRENNEEEHSKLLSPSSVIGFGGRPILPPLLSGKQREEMQRHRDEAQKAATRRMKGDLRMDLHSVQLRKTQTLEKFLQETEISTSRTSYGEGSAGTVDSPSPASVNKLNNGGFVPSKTSTSYSAVLPQRHRHDGCLSDQSDSHQESRPCSCDGEHHHSSRSGCVTPENTENVTWISGRIDSESQNLSSSEEINNMSGFYLHNSSKTAVQLPDIISYPPIDGEELERSGLESVLLSHLLGGTYVCEKSEAEASDLSRQSCSVEHEGDVPVTTKHHPFNNTDTNEQVAAFREKTCLLDHPDPSHTVNNPPFPTPELRKAPSHAEPVDNQINITHTNPHPMSLQALLKRSQEYRRRQRMLRNQTRSAKMQESTKEQPKAGSEEQSLSDKENDEGTVTAGGRTIKEKRDTFNNVEDSDVTGEKANLKPEDGNNKELMSADEQMSFRNKLNSPQEFITESKQSHVLVQQLLASAETSHVQDTSSGTKRLEDILKNGRNYVTVPVPSFCRSPTPCISKGSPKQGLTVDEAKTLVRCSALNQLQIQNIRPKHQSLVAEDDVTSVFTKTSQQIDQLEADLSSLKDLILDLESTVKDQDQTELSESCWKVPRCSKFNHQHVQQRDEDDDESQKLQSNPFINFRNTCKDLDPVLSFAGGGAALFPVQENEPGVVEINRQRLQTTAAGQEAAESDAEQAASSKNLLTAKCPLSVAQQRLIPTKIQNVPNQTVLSCDTSALTDQRNRPESREGAPEGQSSVHSPSLNHSYDVETPSGLWLLEGSGSDAGPQNHLGQEKNLTPESEAEEQGRVSKVKRRLHMRATDGPKETNVDPGGAAGPVVRPISSTLTAAMRRNDSLPEDEREQLQQVVALQGEHRKQQEELLQALAERYRLLQSVSPRSVPGSRPEDALTFSTFSQPLSPLPQRCRPLLAAAIKGFLTRRLLRTERVSQLVRTIRDTQQFLQAFRQQDASRGEFFSRQDVLLQKRVALQLRAAHYEVYDIFFSLSAGERMQLISWDRELVRERQLKQQKEHAGFPRRTGFLSAATQKSLERKRETMIQKRALERHRGDTTKTGQKSTFTVERPQETKRGQFKANPQRLPTSAYSSRPR</sequence>
<feature type="compositionally biased region" description="Basic and acidic residues" evidence="2">
    <location>
        <begin position="746"/>
        <end position="756"/>
    </location>
</feature>
<reference evidence="4" key="1">
    <citation type="submission" date="2016-05" db="EMBL/GenBank/DDBJ databases">
        <authorList>
            <person name="Lavstsen T."/>
            <person name="Jespersen J.S."/>
        </authorList>
    </citation>
    <scope>NUCLEOTIDE SEQUENCE</scope>
    <source>
        <tissue evidence="4">Brain</tissue>
    </source>
</reference>
<reference evidence="3" key="3">
    <citation type="submission" date="2020-03" db="EMBL/GenBank/DDBJ databases">
        <title>Intra-Species Differences in Population Size shape Life History and Genome Evolution.</title>
        <authorList>
            <person name="Willemsen D."/>
            <person name="Cui R."/>
            <person name="Valenzano D.R."/>
        </authorList>
    </citation>
    <scope>NUCLEOTIDE SEQUENCE</scope>
    <source>
        <strain evidence="3">GRZ</strain>
        <tissue evidence="3">Whole</tissue>
    </source>
</reference>
<dbReference type="InterPro" id="IPR033207">
    <property type="entry name" value="CCP110"/>
</dbReference>
<feature type="region of interest" description="Disordered" evidence="2">
    <location>
        <begin position="310"/>
        <end position="335"/>
    </location>
</feature>
<dbReference type="EMBL" id="JAAVVJ010000008">
    <property type="protein sequence ID" value="KAF7216336.1"/>
    <property type="molecule type" value="Genomic_DNA"/>
</dbReference>
<dbReference type="GO" id="GO:0005814">
    <property type="term" value="C:centriole"/>
    <property type="evidence" value="ECO:0007669"/>
    <property type="project" value="InterPro"/>
</dbReference>
<feature type="compositionally biased region" description="Basic and acidic residues" evidence="2">
    <location>
        <begin position="154"/>
        <end position="170"/>
    </location>
</feature>
<feature type="compositionally biased region" description="Basic and acidic residues" evidence="2">
    <location>
        <begin position="430"/>
        <end position="443"/>
    </location>
</feature>
<dbReference type="GO" id="GO:0032465">
    <property type="term" value="P:regulation of cytokinesis"/>
    <property type="evidence" value="ECO:0007669"/>
    <property type="project" value="InterPro"/>
</dbReference>
<dbReference type="PANTHER" id="PTHR13594">
    <property type="entry name" value="CENTRIOLAR COILED-COIL PROTEIN OF 110 KDA"/>
    <property type="match status" value="1"/>
</dbReference>
<dbReference type="OMA" id="SFPCSMS"/>
<protein>
    <submittedName>
        <fullName evidence="4">Centriolar coiled coil protein 110kDa</fullName>
    </submittedName>
    <submittedName>
        <fullName evidence="3">LOC107392232-like protein</fullName>
    </submittedName>
</protein>
<reference evidence="4" key="2">
    <citation type="submission" date="2016-06" db="EMBL/GenBank/DDBJ databases">
        <title>The genome of a short-lived fish provides insights into sex chromosome evolution and the genetic control of aging.</title>
        <authorList>
            <person name="Reichwald K."/>
            <person name="Felder M."/>
            <person name="Petzold A."/>
            <person name="Koch P."/>
            <person name="Groth M."/>
            <person name="Platzer M."/>
        </authorList>
    </citation>
    <scope>NUCLEOTIDE SEQUENCE</scope>
    <source>
        <tissue evidence="4">Brain</tissue>
    </source>
</reference>
<organism evidence="4">
    <name type="scientific">Nothobranchius furzeri</name>
    <name type="common">Turquoise killifish</name>
    <dbReference type="NCBI Taxonomy" id="105023"/>
    <lineage>
        <taxon>Eukaryota</taxon>
        <taxon>Metazoa</taxon>
        <taxon>Chordata</taxon>
        <taxon>Craniata</taxon>
        <taxon>Vertebrata</taxon>
        <taxon>Euteleostomi</taxon>
        <taxon>Actinopterygii</taxon>
        <taxon>Neopterygii</taxon>
        <taxon>Teleostei</taxon>
        <taxon>Neoteleostei</taxon>
        <taxon>Acanthomorphata</taxon>
        <taxon>Ovalentaria</taxon>
        <taxon>Atherinomorphae</taxon>
        <taxon>Cyprinodontiformes</taxon>
        <taxon>Nothobranchiidae</taxon>
        <taxon>Nothobranchius</taxon>
    </lineage>
</organism>
<dbReference type="EMBL" id="HADY01020673">
    <property type="protein sequence ID" value="SBP59158.1"/>
    <property type="molecule type" value="Transcribed_RNA"/>
</dbReference>
<dbReference type="GO" id="GO:1903723">
    <property type="term" value="P:negative regulation of centriole elongation"/>
    <property type="evidence" value="ECO:0007669"/>
    <property type="project" value="TreeGrafter"/>
</dbReference>
<name>A0A1A8AWU3_NOTFU</name>
<feature type="compositionally biased region" description="Polar residues" evidence="2">
    <location>
        <begin position="1075"/>
        <end position="1084"/>
    </location>
</feature>
<feature type="compositionally biased region" description="Polar residues" evidence="2">
    <location>
        <begin position="1102"/>
        <end position="1113"/>
    </location>
</feature>
<dbReference type="AlphaFoldDB" id="A0A1A8AWU3"/>
<feature type="compositionally biased region" description="Polar residues" evidence="2">
    <location>
        <begin position="759"/>
        <end position="770"/>
    </location>
</feature>
<feature type="compositionally biased region" description="Basic and acidic residues" evidence="2">
    <location>
        <begin position="382"/>
        <end position="400"/>
    </location>
</feature>
<feature type="region of interest" description="Disordered" evidence="2">
    <location>
        <begin position="147"/>
        <end position="178"/>
    </location>
</feature>
<dbReference type="OrthoDB" id="10028852at2759"/>
<proteinExistence type="predicted"/>
<dbReference type="Pfam" id="PF16025">
    <property type="entry name" value="CaM_bind"/>
    <property type="match status" value="1"/>
</dbReference>
<feature type="region of interest" description="Disordered" evidence="2">
    <location>
        <begin position="372"/>
        <end position="443"/>
    </location>
</feature>
<dbReference type="EMBL" id="HAEJ01012406">
    <property type="protein sequence ID" value="SBS52863.1"/>
    <property type="molecule type" value="Transcribed_RNA"/>
</dbReference>
<evidence type="ECO:0000256" key="2">
    <source>
        <dbReference type="SAM" id="MobiDB-lite"/>
    </source>
</evidence>
<feature type="region of interest" description="Disordered" evidence="2">
    <location>
        <begin position="1064"/>
        <end position="1113"/>
    </location>
</feature>
<dbReference type="GeneID" id="107392232"/>
<keyword evidence="1" id="KW-0175">Coiled coil</keyword>
<feature type="coiled-coil region" evidence="1">
    <location>
        <begin position="872"/>
        <end position="900"/>
    </location>
</feature>
<feature type="compositionally biased region" description="Basic and acidic residues" evidence="2">
    <location>
        <begin position="1064"/>
        <end position="1074"/>
    </location>
</feature>
<evidence type="ECO:0000313" key="3">
    <source>
        <dbReference type="EMBL" id="KAF7216336.1"/>
    </source>
</evidence>
<dbReference type="CTD" id="100329274"/>
<dbReference type="GO" id="GO:0032053">
    <property type="term" value="P:ciliary basal body organization"/>
    <property type="evidence" value="ECO:0007669"/>
    <property type="project" value="TreeGrafter"/>
</dbReference>
<evidence type="ECO:0000256" key="1">
    <source>
        <dbReference type="SAM" id="Coils"/>
    </source>
</evidence>
<dbReference type="Proteomes" id="UP000822369">
    <property type="component" value="Chromosome 8"/>
</dbReference>
<dbReference type="PANTHER" id="PTHR13594:SF2">
    <property type="entry name" value="SI:CH73-100L22.3"/>
    <property type="match status" value="1"/>
</dbReference>
<evidence type="ECO:0000313" key="4">
    <source>
        <dbReference type="EMBL" id="SBP59158.1"/>
    </source>
</evidence>
<feature type="coiled-coil region" evidence="1">
    <location>
        <begin position="572"/>
        <end position="599"/>
    </location>
</feature>
<dbReference type="GO" id="GO:0007099">
    <property type="term" value="P:centriole replication"/>
    <property type="evidence" value="ECO:0007669"/>
    <property type="project" value="InterPro"/>
</dbReference>